<evidence type="ECO:0000256" key="1">
    <source>
        <dbReference type="SAM" id="MobiDB-lite"/>
    </source>
</evidence>
<name>A0AAW8LIU1_ACILW</name>
<evidence type="ECO:0000313" key="3">
    <source>
        <dbReference type="Proteomes" id="UP001262767"/>
    </source>
</evidence>
<sequence>MTMTAGVDDIDGVYENYEPFSLGVYYGEALKRRERKEIYTTYKIMMQDPTIHACLNLLVTAALGGHETRGEVIFIRPSEKVKGDGIRAKELRELVEKEAEHLQSLINDMIFAFARNGIGYGDSFARVYPQKGLGVVHITCAETVDPPNIQAFEQAGRTVGYHVLEVNDFEIRRITKLNKHQMVRMKMQRITPLPQFRIDHVLYKQILDENDLSQVPIIPSPVGGSFLQAVEPAWKEWVLSFAALNSQQIADSVNNQVMSVDMSGMPEASRQKYKKGLQASLLQLHEKTKKALSGGDPLWATNYLFLPSWGEKQILNSLGDITKRSAPLTMELALTHLKRGVGALGLDLSLTGWMELISGGLGDGAAFHTSAQVMQNSSLIRQAVTEPIIDIIIMHFAYKYGKVFKRGDLPFKIEFYSDISAAATESLNNKSTRANTLAITTTSILSLKEVGLGKDSNTLLLTEILGMDDSHAEMIAEDLAKAKKEDKDAENGGPGGDGGFGGGAPDDDEEGI</sequence>
<feature type="region of interest" description="Disordered" evidence="1">
    <location>
        <begin position="476"/>
        <end position="512"/>
    </location>
</feature>
<accession>A0AAW8LIU1</accession>
<feature type="compositionally biased region" description="Basic and acidic residues" evidence="1">
    <location>
        <begin position="476"/>
        <end position="490"/>
    </location>
</feature>
<reference evidence="2" key="1">
    <citation type="submission" date="2023-07" db="EMBL/GenBank/DDBJ databases">
        <title>Sorghum-associated microbial communities from plants grown in Nebraska, USA.</title>
        <authorList>
            <person name="Schachtman D."/>
        </authorList>
    </citation>
    <scope>NUCLEOTIDE SEQUENCE</scope>
    <source>
        <strain evidence="2">BE44</strain>
    </source>
</reference>
<proteinExistence type="predicted"/>
<gene>
    <name evidence="2" type="ORF">J2X86_002436</name>
</gene>
<dbReference type="AlphaFoldDB" id="A0AAW8LIU1"/>
<comment type="caution">
    <text evidence="2">The sequence shown here is derived from an EMBL/GenBank/DDBJ whole genome shotgun (WGS) entry which is preliminary data.</text>
</comment>
<organism evidence="2 3">
    <name type="scientific">Acinetobacter lwoffii</name>
    <dbReference type="NCBI Taxonomy" id="28090"/>
    <lineage>
        <taxon>Bacteria</taxon>
        <taxon>Pseudomonadati</taxon>
        <taxon>Pseudomonadota</taxon>
        <taxon>Gammaproteobacteria</taxon>
        <taxon>Moraxellales</taxon>
        <taxon>Moraxellaceae</taxon>
        <taxon>Acinetobacter</taxon>
    </lineage>
</organism>
<feature type="compositionally biased region" description="Gly residues" evidence="1">
    <location>
        <begin position="492"/>
        <end position="504"/>
    </location>
</feature>
<dbReference type="EMBL" id="JAVDSC010000012">
    <property type="protein sequence ID" value="MDR6630381.1"/>
    <property type="molecule type" value="Genomic_DNA"/>
</dbReference>
<protein>
    <recommendedName>
        <fullName evidence="4">Phage portal protein</fullName>
    </recommendedName>
</protein>
<dbReference type="Proteomes" id="UP001262767">
    <property type="component" value="Unassembled WGS sequence"/>
</dbReference>
<evidence type="ECO:0008006" key="4">
    <source>
        <dbReference type="Google" id="ProtNLM"/>
    </source>
</evidence>
<evidence type="ECO:0000313" key="2">
    <source>
        <dbReference type="EMBL" id="MDR6630381.1"/>
    </source>
</evidence>
<dbReference type="RefSeq" id="WP_310077880.1">
    <property type="nucleotide sequence ID" value="NZ_JAVDSC010000012.1"/>
</dbReference>